<dbReference type="SUPFAM" id="SSF47473">
    <property type="entry name" value="EF-hand"/>
    <property type="match status" value="1"/>
</dbReference>
<dbReference type="Gene3D" id="1.10.238.10">
    <property type="entry name" value="EF-hand"/>
    <property type="match status" value="1"/>
</dbReference>
<dbReference type="OrthoDB" id="637682at2759"/>
<feature type="signal peptide" evidence="4">
    <location>
        <begin position="1"/>
        <end position="24"/>
    </location>
</feature>
<feature type="domain" description="EF-hand" evidence="5">
    <location>
        <begin position="119"/>
        <end position="154"/>
    </location>
</feature>
<reference evidence="8" key="2">
    <citation type="submission" date="2012-11" db="EMBL/GenBank/DDBJ databases">
        <authorList>
            <person name="Kuo A."/>
            <person name="Curtis B.A."/>
            <person name="Tanifuji G."/>
            <person name="Burki F."/>
            <person name="Gruber A."/>
            <person name="Irimia M."/>
            <person name="Maruyama S."/>
            <person name="Arias M.C."/>
            <person name="Ball S.G."/>
            <person name="Gile G.H."/>
            <person name="Hirakawa Y."/>
            <person name="Hopkins J.F."/>
            <person name="Rensing S.A."/>
            <person name="Schmutz J."/>
            <person name="Symeonidi A."/>
            <person name="Elias M."/>
            <person name="Eveleigh R.J."/>
            <person name="Herman E.K."/>
            <person name="Klute M.J."/>
            <person name="Nakayama T."/>
            <person name="Obornik M."/>
            <person name="Reyes-Prieto A."/>
            <person name="Armbrust E.V."/>
            <person name="Aves S.J."/>
            <person name="Beiko R.G."/>
            <person name="Coutinho P."/>
            <person name="Dacks J.B."/>
            <person name="Durnford D.G."/>
            <person name="Fast N.M."/>
            <person name="Green B.R."/>
            <person name="Grisdale C."/>
            <person name="Hempe F."/>
            <person name="Henrissat B."/>
            <person name="Hoppner M.P."/>
            <person name="Ishida K.-I."/>
            <person name="Kim E."/>
            <person name="Koreny L."/>
            <person name="Kroth P.G."/>
            <person name="Liu Y."/>
            <person name="Malik S.-B."/>
            <person name="Maier U.G."/>
            <person name="McRose D."/>
            <person name="Mock T."/>
            <person name="Neilson J.A."/>
            <person name="Onodera N.T."/>
            <person name="Poole A.M."/>
            <person name="Pritham E.J."/>
            <person name="Richards T.A."/>
            <person name="Rocap G."/>
            <person name="Roy S.W."/>
            <person name="Sarai C."/>
            <person name="Schaack S."/>
            <person name="Shirato S."/>
            <person name="Slamovits C.H."/>
            <person name="Spencer D.F."/>
            <person name="Suzuki S."/>
            <person name="Worden A.Z."/>
            <person name="Zauner S."/>
            <person name="Barry K."/>
            <person name="Bell C."/>
            <person name="Bharti A.K."/>
            <person name="Crow J.A."/>
            <person name="Grimwood J."/>
            <person name="Kramer R."/>
            <person name="Lindquist E."/>
            <person name="Lucas S."/>
            <person name="Salamov A."/>
            <person name="McFadden G.I."/>
            <person name="Lane C.E."/>
            <person name="Keeling P.J."/>
            <person name="Gray M.W."/>
            <person name="Grigoriev I.V."/>
            <person name="Archibald J.M."/>
        </authorList>
    </citation>
    <scope>NUCLEOTIDE SEQUENCE</scope>
    <source>
        <strain evidence="8">CCMP2712</strain>
    </source>
</reference>
<evidence type="ECO:0000313" key="7">
    <source>
        <dbReference type="EnsemblProtists" id="EKX51114"/>
    </source>
</evidence>
<proteinExistence type="inferred from homology"/>
<dbReference type="GeneID" id="17307939"/>
<sequence>MRNFVIKTIVLLVLCDVLTCMTESHPSLAFVNHLHLLSRFWSNSKLQSCLRPSHAACKTRTAVTCQGYAMDASFRDKRLDFINSRPLSEQRAELNKKHMDREAIYQTMKRRIRASSYELGLQDLRKFFSQFDIDKDGVIDWSEFQSLLERMGLRPFMLSEAEKRMIFKEMGASQRNLYVQAREFFKWMKGAKQEEIELERTEPDLERKVAVPGKLPPPPTLEQRSKLVSGWTYGASSAFSPDEQKAEPMELVDANEQPGVGNFGVDKYMRDILRWTSTPEKQRPPSKLEPLAIAHPEVFESSVDFTLRKNVEFLLEMGVPKSKIPVLVLKAPDLLLTGRFLVQDLVAFLIEIGVREERVGRCLSRNPQMLMSGLQSSMISTLEFLIIEGGIPRSKVGEVIEMFPLLMSYNVEFNLRQKINFLKLEFELEPEAIGSILYKFPQLLGLSLEANIKPTTQFLMDTLRMTKEDLTRLILQTPQILGLNVHKNLEPKIDFFLQELGVPLDKLVAAVRTAPSLLTLSVSSNLRPKMIYLTTDGGYCVEDIIKSPTVFLYSMNRMKSRVETMKRMKRSIGLSSLLSFSEKDFEMRFLN</sequence>
<evidence type="ECO:0000256" key="1">
    <source>
        <dbReference type="ARBA" id="ARBA00007692"/>
    </source>
</evidence>
<protein>
    <recommendedName>
        <fullName evidence="5">EF-hand domain-containing protein</fullName>
    </recommendedName>
</protein>
<dbReference type="SMART" id="SM00733">
    <property type="entry name" value="Mterf"/>
    <property type="match status" value="8"/>
</dbReference>
<evidence type="ECO:0000313" key="6">
    <source>
        <dbReference type="EMBL" id="EKX51114.1"/>
    </source>
</evidence>
<keyword evidence="3" id="KW-0809">Transit peptide</keyword>
<evidence type="ECO:0000256" key="3">
    <source>
        <dbReference type="ARBA" id="ARBA00022946"/>
    </source>
</evidence>
<dbReference type="Pfam" id="PF00036">
    <property type="entry name" value="EF-hand_1"/>
    <property type="match status" value="1"/>
</dbReference>
<evidence type="ECO:0000256" key="4">
    <source>
        <dbReference type="SAM" id="SignalP"/>
    </source>
</evidence>
<dbReference type="Pfam" id="PF02536">
    <property type="entry name" value="mTERF"/>
    <property type="match status" value="1"/>
</dbReference>
<evidence type="ECO:0000313" key="8">
    <source>
        <dbReference type="Proteomes" id="UP000011087"/>
    </source>
</evidence>
<evidence type="ECO:0000256" key="2">
    <source>
        <dbReference type="ARBA" id="ARBA00022837"/>
    </source>
</evidence>
<dbReference type="STRING" id="905079.L1JS28"/>
<dbReference type="PROSITE" id="PS50222">
    <property type="entry name" value="EF_HAND_2"/>
    <property type="match status" value="1"/>
</dbReference>
<comment type="similarity">
    <text evidence="1">Belongs to the mTERF family.</text>
</comment>
<dbReference type="eggNOG" id="KOG1267">
    <property type="taxonomic scope" value="Eukaryota"/>
</dbReference>
<accession>L1JS28</accession>
<dbReference type="PANTHER" id="PTHR13068">
    <property type="entry name" value="CGI-12 PROTEIN-RELATED"/>
    <property type="match status" value="1"/>
</dbReference>
<dbReference type="PaxDb" id="55529-EKX51114"/>
<dbReference type="EMBL" id="JH992976">
    <property type="protein sequence ID" value="EKX51114.1"/>
    <property type="molecule type" value="Genomic_DNA"/>
</dbReference>
<dbReference type="KEGG" id="gtt:GUITHDRAFT_103033"/>
<dbReference type="InterPro" id="IPR002048">
    <property type="entry name" value="EF_hand_dom"/>
</dbReference>
<dbReference type="InterPro" id="IPR038538">
    <property type="entry name" value="MTERF_sf"/>
</dbReference>
<dbReference type="InterPro" id="IPR003690">
    <property type="entry name" value="MTERF"/>
</dbReference>
<dbReference type="GO" id="GO:0003676">
    <property type="term" value="F:nucleic acid binding"/>
    <property type="evidence" value="ECO:0007669"/>
    <property type="project" value="InterPro"/>
</dbReference>
<keyword evidence="4" id="KW-0732">Signal</keyword>
<dbReference type="HOGENOM" id="CLU_461894_0_0_1"/>
<keyword evidence="2" id="KW-0106">Calcium</keyword>
<dbReference type="CDD" id="cd00051">
    <property type="entry name" value="EFh"/>
    <property type="match status" value="1"/>
</dbReference>
<dbReference type="AlphaFoldDB" id="L1JS28"/>
<reference evidence="7" key="3">
    <citation type="submission" date="2015-06" db="UniProtKB">
        <authorList>
            <consortium name="EnsemblProtists"/>
        </authorList>
    </citation>
    <scope>IDENTIFICATION</scope>
</reference>
<dbReference type="RefSeq" id="XP_005838094.1">
    <property type="nucleotide sequence ID" value="XM_005838037.1"/>
</dbReference>
<dbReference type="Proteomes" id="UP000011087">
    <property type="component" value="Unassembled WGS sequence"/>
</dbReference>
<dbReference type="InterPro" id="IPR018247">
    <property type="entry name" value="EF_Hand_1_Ca_BS"/>
</dbReference>
<organism evidence="6">
    <name type="scientific">Guillardia theta (strain CCMP2712)</name>
    <name type="common">Cryptophyte</name>
    <dbReference type="NCBI Taxonomy" id="905079"/>
    <lineage>
        <taxon>Eukaryota</taxon>
        <taxon>Cryptophyceae</taxon>
        <taxon>Pyrenomonadales</taxon>
        <taxon>Geminigeraceae</taxon>
        <taxon>Guillardia</taxon>
    </lineage>
</organism>
<evidence type="ECO:0000259" key="5">
    <source>
        <dbReference type="PROSITE" id="PS50222"/>
    </source>
</evidence>
<dbReference type="Gene3D" id="1.25.70.10">
    <property type="entry name" value="Transcription termination factor 3, mitochondrial"/>
    <property type="match status" value="1"/>
</dbReference>
<reference evidence="6 8" key="1">
    <citation type="journal article" date="2012" name="Nature">
        <title>Algal genomes reveal evolutionary mosaicism and the fate of nucleomorphs.</title>
        <authorList>
            <consortium name="DOE Joint Genome Institute"/>
            <person name="Curtis B.A."/>
            <person name="Tanifuji G."/>
            <person name="Burki F."/>
            <person name="Gruber A."/>
            <person name="Irimia M."/>
            <person name="Maruyama S."/>
            <person name="Arias M.C."/>
            <person name="Ball S.G."/>
            <person name="Gile G.H."/>
            <person name="Hirakawa Y."/>
            <person name="Hopkins J.F."/>
            <person name="Kuo A."/>
            <person name="Rensing S.A."/>
            <person name="Schmutz J."/>
            <person name="Symeonidi A."/>
            <person name="Elias M."/>
            <person name="Eveleigh R.J."/>
            <person name="Herman E.K."/>
            <person name="Klute M.J."/>
            <person name="Nakayama T."/>
            <person name="Obornik M."/>
            <person name="Reyes-Prieto A."/>
            <person name="Armbrust E.V."/>
            <person name="Aves S.J."/>
            <person name="Beiko R.G."/>
            <person name="Coutinho P."/>
            <person name="Dacks J.B."/>
            <person name="Durnford D.G."/>
            <person name="Fast N.M."/>
            <person name="Green B.R."/>
            <person name="Grisdale C.J."/>
            <person name="Hempel F."/>
            <person name="Henrissat B."/>
            <person name="Hoppner M.P."/>
            <person name="Ishida K."/>
            <person name="Kim E."/>
            <person name="Koreny L."/>
            <person name="Kroth P.G."/>
            <person name="Liu Y."/>
            <person name="Malik S.B."/>
            <person name="Maier U.G."/>
            <person name="McRose D."/>
            <person name="Mock T."/>
            <person name="Neilson J.A."/>
            <person name="Onodera N.T."/>
            <person name="Poole A.M."/>
            <person name="Pritham E.J."/>
            <person name="Richards T.A."/>
            <person name="Rocap G."/>
            <person name="Roy S.W."/>
            <person name="Sarai C."/>
            <person name="Schaack S."/>
            <person name="Shirato S."/>
            <person name="Slamovits C.H."/>
            <person name="Spencer D.F."/>
            <person name="Suzuki S."/>
            <person name="Worden A.Z."/>
            <person name="Zauner S."/>
            <person name="Barry K."/>
            <person name="Bell C."/>
            <person name="Bharti A.K."/>
            <person name="Crow J.A."/>
            <person name="Grimwood J."/>
            <person name="Kramer R."/>
            <person name="Lindquist E."/>
            <person name="Lucas S."/>
            <person name="Salamov A."/>
            <person name="McFadden G.I."/>
            <person name="Lane C.E."/>
            <person name="Keeling P.J."/>
            <person name="Gray M.W."/>
            <person name="Grigoriev I.V."/>
            <person name="Archibald J.M."/>
        </authorList>
    </citation>
    <scope>NUCLEOTIDE SEQUENCE</scope>
    <source>
        <strain evidence="6 8">CCMP2712</strain>
    </source>
</reference>
<keyword evidence="8" id="KW-1185">Reference proteome</keyword>
<name>L1JS28_GUITC</name>
<dbReference type="GO" id="GO:0005509">
    <property type="term" value="F:calcium ion binding"/>
    <property type="evidence" value="ECO:0007669"/>
    <property type="project" value="InterPro"/>
</dbReference>
<gene>
    <name evidence="6" type="ORF">GUITHDRAFT_103033</name>
</gene>
<dbReference type="EnsemblProtists" id="EKX51114">
    <property type="protein sequence ID" value="EKX51114"/>
    <property type="gene ID" value="GUITHDRAFT_103033"/>
</dbReference>
<dbReference type="PROSITE" id="PS00018">
    <property type="entry name" value="EF_HAND_1"/>
    <property type="match status" value="1"/>
</dbReference>
<feature type="chain" id="PRO_5008771693" description="EF-hand domain-containing protein" evidence="4">
    <location>
        <begin position="25"/>
        <end position="591"/>
    </location>
</feature>
<dbReference type="InterPro" id="IPR011992">
    <property type="entry name" value="EF-hand-dom_pair"/>
</dbReference>
<dbReference type="PANTHER" id="PTHR13068:SF112">
    <property type="entry name" value="TRANSCRIPTION TERMINATION FACTOR 3, MITOCHONDRIAL"/>
    <property type="match status" value="1"/>
</dbReference>